<dbReference type="AlphaFoldDB" id="A0A6B3R380"/>
<evidence type="ECO:0000313" key="3">
    <source>
        <dbReference type="Proteomes" id="UP000478505"/>
    </source>
</evidence>
<feature type="transmembrane region" description="Helical" evidence="1">
    <location>
        <begin position="294"/>
        <end position="316"/>
    </location>
</feature>
<keyword evidence="1" id="KW-0472">Membrane</keyword>
<name>A0A6B3R380_9FLAO</name>
<comment type="caution">
    <text evidence="2">The sequence shown here is derived from an EMBL/GenBank/DDBJ whole genome shotgun (WGS) entry which is preliminary data.</text>
</comment>
<dbReference type="EMBL" id="JAAIKD010000005">
    <property type="protein sequence ID" value="NEV94498.1"/>
    <property type="molecule type" value="Genomic_DNA"/>
</dbReference>
<organism evidence="2 3">
    <name type="scientific">Psychroflexus aurantiacus</name>
    <dbReference type="NCBI Taxonomy" id="2709310"/>
    <lineage>
        <taxon>Bacteria</taxon>
        <taxon>Pseudomonadati</taxon>
        <taxon>Bacteroidota</taxon>
        <taxon>Flavobacteriia</taxon>
        <taxon>Flavobacteriales</taxon>
        <taxon>Flavobacteriaceae</taxon>
        <taxon>Psychroflexus</taxon>
    </lineage>
</organism>
<proteinExistence type="predicted"/>
<accession>A0A6B3R380</accession>
<feature type="transmembrane region" description="Helical" evidence="1">
    <location>
        <begin position="47"/>
        <end position="64"/>
    </location>
</feature>
<dbReference type="Proteomes" id="UP000478505">
    <property type="component" value="Unassembled WGS sequence"/>
</dbReference>
<gene>
    <name evidence="2" type="ORF">G3567_10125</name>
</gene>
<evidence type="ECO:0008006" key="4">
    <source>
        <dbReference type="Google" id="ProtNLM"/>
    </source>
</evidence>
<evidence type="ECO:0000313" key="2">
    <source>
        <dbReference type="EMBL" id="NEV94498.1"/>
    </source>
</evidence>
<keyword evidence="1" id="KW-0812">Transmembrane</keyword>
<reference evidence="2 3" key="1">
    <citation type="submission" date="2020-02" db="EMBL/GenBank/DDBJ databases">
        <title>Flavobacteriaceae Psychroflexus bacterium YR1-1, complete genome.</title>
        <authorList>
            <person name="Li Y."/>
            <person name="Wu S."/>
        </authorList>
    </citation>
    <scope>NUCLEOTIDE SEQUENCE [LARGE SCALE GENOMIC DNA]</scope>
    <source>
        <strain evidence="2 3">YR1-1</strain>
    </source>
</reference>
<protein>
    <recommendedName>
        <fullName evidence="4">Chain length determinant protein</fullName>
    </recommendedName>
</protein>
<sequence>MSEHSSPNQTSNDEVDLSVVIEKIKSFFKSILTGIVQIFQFFWNHKVRLLIFLIIGIGLQYLLMTQTQKIYVSEYLVRTNFESTEYLYSKVSSINAKLNSEDTLFLERVFGEDYERIKELEVSPVVDVYSLINESEGNREIFELLLDEYGDLSFLEDEININEYPTHKLRIFIKGLENNELISNRLYDFLSDNAFFEELKQTALSSYREQLEQNKTIRAQIDSIIKDQRENGMMPNLNDKAVSFTVSQDFKELLTQKQGLLNNDFILRNQLSSEDAIFKTIDASFGVLSEEKNLNYFVIPLSLVAAYCLFFFALYLRNTVQSILKA</sequence>
<dbReference type="RefSeq" id="WP_164005215.1">
    <property type="nucleotide sequence ID" value="NZ_JAAIKD010000005.1"/>
</dbReference>
<keyword evidence="3" id="KW-1185">Reference proteome</keyword>
<evidence type="ECO:0000256" key="1">
    <source>
        <dbReference type="SAM" id="Phobius"/>
    </source>
</evidence>
<keyword evidence="1" id="KW-1133">Transmembrane helix</keyword>